<comment type="caution">
    <text evidence="2">The sequence shown here is derived from an EMBL/GenBank/DDBJ whole genome shotgun (WGS) entry which is preliminary data.</text>
</comment>
<dbReference type="Proteomes" id="UP000177050">
    <property type="component" value="Unassembled WGS sequence"/>
</dbReference>
<protein>
    <submittedName>
        <fullName evidence="2">Uncharacterized protein</fullName>
    </submittedName>
</protein>
<feature type="transmembrane region" description="Helical" evidence="1">
    <location>
        <begin position="54"/>
        <end position="71"/>
    </location>
</feature>
<keyword evidence="1" id="KW-0472">Membrane</keyword>
<name>A0A1F7L2B9_9BACT</name>
<evidence type="ECO:0000313" key="3">
    <source>
        <dbReference type="Proteomes" id="UP000177050"/>
    </source>
</evidence>
<proteinExistence type="predicted"/>
<accession>A0A1F7L2B9</accession>
<dbReference type="EMBL" id="MGBR01000001">
    <property type="protein sequence ID" value="OGK74239.1"/>
    <property type="molecule type" value="Genomic_DNA"/>
</dbReference>
<gene>
    <name evidence="2" type="ORF">A3K52_05750</name>
</gene>
<keyword evidence="1" id="KW-1133">Transmembrane helix</keyword>
<evidence type="ECO:0000313" key="2">
    <source>
        <dbReference type="EMBL" id="OGK74239.1"/>
    </source>
</evidence>
<organism evidence="2 3">
    <name type="scientific">Candidatus Roizmanbacteria bacterium RIFOXYD1_FULL_38_12</name>
    <dbReference type="NCBI Taxonomy" id="1802093"/>
    <lineage>
        <taxon>Bacteria</taxon>
        <taxon>Candidatus Roizmaniibacteriota</taxon>
    </lineage>
</organism>
<reference evidence="2 3" key="1">
    <citation type="journal article" date="2016" name="Nat. Commun.">
        <title>Thousands of microbial genomes shed light on interconnected biogeochemical processes in an aquifer system.</title>
        <authorList>
            <person name="Anantharaman K."/>
            <person name="Brown C.T."/>
            <person name="Hug L.A."/>
            <person name="Sharon I."/>
            <person name="Castelle C.J."/>
            <person name="Probst A.J."/>
            <person name="Thomas B.C."/>
            <person name="Singh A."/>
            <person name="Wilkins M.J."/>
            <person name="Karaoz U."/>
            <person name="Brodie E.L."/>
            <person name="Williams K.H."/>
            <person name="Hubbard S.S."/>
            <person name="Banfield J.F."/>
        </authorList>
    </citation>
    <scope>NUCLEOTIDE SEQUENCE [LARGE SCALE GENOMIC DNA]</scope>
</reference>
<sequence length="78" mass="8872">MTNWCKQTLVKKSLIAFIGIVSGLYLFNPGFGIFEFIPDTVPFIGNMDEATASFLLLSSLAYFGLDLRDVFGDWWKRK</sequence>
<dbReference type="AlphaFoldDB" id="A0A1F7L2B9"/>
<keyword evidence="1" id="KW-0812">Transmembrane</keyword>
<evidence type="ECO:0000256" key="1">
    <source>
        <dbReference type="SAM" id="Phobius"/>
    </source>
</evidence>
<feature type="transmembrane region" description="Helical" evidence="1">
    <location>
        <begin position="14"/>
        <end position="34"/>
    </location>
</feature>